<accession>A0ACC7LLB6</accession>
<keyword evidence="1" id="KW-0808">Transferase</keyword>
<protein>
    <submittedName>
        <fullName evidence="1">tRNA (Adenosine(37)-N6)-threonylcarbamoyltransferase complex dimerization subunit type 1 TsaB</fullName>
        <ecNumber evidence="1">2.3.1.234</ecNumber>
    </submittedName>
</protein>
<dbReference type="EC" id="2.3.1.234" evidence="1"/>
<keyword evidence="2" id="KW-1185">Reference proteome</keyword>
<reference evidence="1" key="1">
    <citation type="submission" date="2024-09" db="EMBL/GenBank/DDBJ databases">
        <authorList>
            <person name="Liu J."/>
        </authorList>
    </citation>
    <scope>NUCLEOTIDE SEQUENCE</scope>
    <source>
        <strain evidence="1">NBU2967</strain>
    </source>
</reference>
<organism evidence="1 2">
    <name type="scientific">Meishania litoralis</name>
    <dbReference type="NCBI Taxonomy" id="3434685"/>
    <lineage>
        <taxon>Bacteria</taxon>
        <taxon>Pseudomonadati</taxon>
        <taxon>Bacteroidota</taxon>
        <taxon>Flavobacteriia</taxon>
        <taxon>Flavobacteriales</taxon>
        <taxon>Flavobacteriaceae</taxon>
        <taxon>Meishania</taxon>
    </lineage>
</organism>
<sequence>MGIILNLETATTNCSVSLAKNGELLALKEQNTPNFSHAEKLHVFISEVLHRSGLKMEQVDAIAVSKGPGSYTGLRIGVSAAKGLCFALGVPLISISTLKSMAYQVITDEIDFIIPVLDARRMEVYSAVFDTKGNQVRETKAEIIEESSFGEFAKKHKVLLAGSGADKCKPVLTHANFDFTTEVVPSAREMSLLSHQKYVENRFEDVAYFEPFYLKDFIVQGGKKT</sequence>
<proteinExistence type="predicted"/>
<evidence type="ECO:0000313" key="2">
    <source>
        <dbReference type="Proteomes" id="UP001595191"/>
    </source>
</evidence>
<dbReference type="EMBL" id="JBHFPV010000001">
    <property type="protein sequence ID" value="MFH6602367.1"/>
    <property type="molecule type" value="Genomic_DNA"/>
</dbReference>
<name>A0ACC7LLB6_9FLAO</name>
<evidence type="ECO:0000313" key="1">
    <source>
        <dbReference type="EMBL" id="MFH6602367.1"/>
    </source>
</evidence>
<keyword evidence="1" id="KW-0012">Acyltransferase</keyword>
<comment type="caution">
    <text evidence="1">The sequence shown here is derived from an EMBL/GenBank/DDBJ whole genome shotgun (WGS) entry which is preliminary data.</text>
</comment>
<gene>
    <name evidence="1" type="primary">tsaB</name>
    <name evidence="1" type="ORF">ACEZ3G_02680</name>
</gene>
<dbReference type="Proteomes" id="UP001595191">
    <property type="component" value="Unassembled WGS sequence"/>
</dbReference>